<accession>A0ABY6CWR7</accession>
<protein>
    <submittedName>
        <fullName evidence="1">Uncharacterized protein</fullName>
    </submittedName>
</protein>
<reference evidence="1" key="1">
    <citation type="submission" date="2022-09" db="EMBL/GenBank/DDBJ databases">
        <title>Comparative genomics and taxonomic characterization of three novel marine species of genus Reichenbachiella exhibiting antioxidant and polysaccharide degradation activities.</title>
        <authorList>
            <person name="Muhammad N."/>
            <person name="Lee Y.-J."/>
            <person name="Ko J."/>
            <person name="Kim S.-G."/>
        </authorList>
    </citation>
    <scope>NUCLEOTIDE SEQUENCE</scope>
    <source>
        <strain evidence="1">BKB1-1</strain>
    </source>
</reference>
<proteinExistence type="predicted"/>
<dbReference type="RefSeq" id="WP_262311319.1">
    <property type="nucleotide sequence ID" value="NZ_CP106679.1"/>
</dbReference>
<evidence type="ECO:0000313" key="2">
    <source>
        <dbReference type="Proteomes" id="UP001065174"/>
    </source>
</evidence>
<dbReference type="Proteomes" id="UP001065174">
    <property type="component" value="Chromosome"/>
</dbReference>
<evidence type="ECO:0000313" key="1">
    <source>
        <dbReference type="EMBL" id="UXP33893.1"/>
    </source>
</evidence>
<name>A0ABY6CWR7_9BACT</name>
<sequence length="59" mass="6777">MTKVRAASSHQQGDIKVKNLFEKFDEDVVKAGFDAETDVLEKFLKSDDTWFNTIFNSSF</sequence>
<dbReference type="EMBL" id="CP106679">
    <property type="protein sequence ID" value="UXP33893.1"/>
    <property type="molecule type" value="Genomic_DNA"/>
</dbReference>
<keyword evidence="2" id="KW-1185">Reference proteome</keyword>
<gene>
    <name evidence="1" type="ORF">N6H18_08035</name>
</gene>
<organism evidence="1 2">
    <name type="scientific">Reichenbachiella agarivorans</name>
    <dbReference type="NCBI Taxonomy" id="2979464"/>
    <lineage>
        <taxon>Bacteria</taxon>
        <taxon>Pseudomonadati</taxon>
        <taxon>Bacteroidota</taxon>
        <taxon>Cytophagia</taxon>
        <taxon>Cytophagales</taxon>
        <taxon>Reichenbachiellaceae</taxon>
        <taxon>Reichenbachiella</taxon>
    </lineage>
</organism>